<reference evidence="1" key="1">
    <citation type="journal article" date="2014" name="Front. Microbiol.">
        <title>High frequency of phylogenetically diverse reductive dehalogenase-homologous genes in deep subseafloor sedimentary metagenomes.</title>
        <authorList>
            <person name="Kawai M."/>
            <person name="Futagami T."/>
            <person name="Toyoda A."/>
            <person name="Takaki Y."/>
            <person name="Nishi S."/>
            <person name="Hori S."/>
            <person name="Arai W."/>
            <person name="Tsubouchi T."/>
            <person name="Morono Y."/>
            <person name="Uchiyama I."/>
            <person name="Ito T."/>
            <person name="Fujiyama A."/>
            <person name="Inagaki F."/>
            <person name="Takami H."/>
        </authorList>
    </citation>
    <scope>NUCLEOTIDE SEQUENCE</scope>
    <source>
        <strain evidence="1">Expedition CK06-06</strain>
    </source>
</reference>
<feature type="non-terminal residue" evidence="1">
    <location>
        <position position="1"/>
    </location>
</feature>
<accession>X1QVU9</accession>
<protein>
    <submittedName>
        <fullName evidence="1">Uncharacterized protein</fullName>
    </submittedName>
</protein>
<dbReference type="AlphaFoldDB" id="X1QVU9"/>
<proteinExistence type="predicted"/>
<evidence type="ECO:0000313" key="1">
    <source>
        <dbReference type="EMBL" id="GAI54995.1"/>
    </source>
</evidence>
<dbReference type="EMBL" id="BARV01036539">
    <property type="protein sequence ID" value="GAI54995.1"/>
    <property type="molecule type" value="Genomic_DNA"/>
</dbReference>
<comment type="caution">
    <text evidence="1">The sequence shown here is derived from an EMBL/GenBank/DDBJ whole genome shotgun (WGS) entry which is preliminary data.</text>
</comment>
<name>X1QVU9_9ZZZZ</name>
<gene>
    <name evidence="1" type="ORF">S06H3_56762</name>
</gene>
<organism evidence="1">
    <name type="scientific">marine sediment metagenome</name>
    <dbReference type="NCBI Taxonomy" id="412755"/>
    <lineage>
        <taxon>unclassified sequences</taxon>
        <taxon>metagenomes</taxon>
        <taxon>ecological metagenomes</taxon>
    </lineage>
</organism>
<sequence length="185" mass="20279">AWNGEANATKPITDIEGVCAAARVKGTIIKKILMSPTSFAYLRKSEEAINFVFGAAGSSVTKYPNLAVLNENLKADGLPLIDLIESIFQFENRDHDITNLVSWDEGKIAFLPQDQIGNVLHCKTAEEEFKPLQVLQELKDFVLISKWSENAPLTEYTSGAANAFPAIKLSESIFLMNSLATSWAG</sequence>